<evidence type="ECO:0000313" key="2">
    <source>
        <dbReference type="Proteomes" id="UP000029223"/>
    </source>
</evidence>
<keyword evidence="2" id="KW-1185">Reference proteome</keyword>
<comment type="caution">
    <text evidence="1">The sequence shown here is derived from an EMBL/GenBank/DDBJ whole genome shotgun (WGS) entry which is preliminary data.</text>
</comment>
<accession>A0ABQ0JDT1</accession>
<dbReference type="Proteomes" id="UP000029223">
    <property type="component" value="Unassembled WGS sequence"/>
</dbReference>
<sequence length="53" mass="6051">MTVKTRFAPSLRAIFTSVVRVLHCILGYLLKTKAVSSFYVLKIQILSVILRKQ</sequence>
<gene>
    <name evidence="1" type="ORF">JCM19239_7446</name>
</gene>
<reference evidence="2" key="2">
    <citation type="submission" date="2014-09" db="EMBL/GenBank/DDBJ databases">
        <authorList>
            <consortium name="NBRP consortium"/>
            <person name="Sawabe T."/>
            <person name="Meirelles P."/>
            <person name="Nakanishi M."/>
            <person name="Sayaka M."/>
            <person name="Hattori M."/>
            <person name="Ohkuma M."/>
        </authorList>
    </citation>
    <scope>NUCLEOTIDE SEQUENCE [LARGE SCALE GENOMIC DNA]</scope>
    <source>
        <strain evidence="2">JCM 19239</strain>
    </source>
</reference>
<evidence type="ECO:0000313" key="1">
    <source>
        <dbReference type="EMBL" id="GAL26896.1"/>
    </source>
</evidence>
<dbReference type="EMBL" id="BBMS01000023">
    <property type="protein sequence ID" value="GAL26896.1"/>
    <property type="molecule type" value="Genomic_DNA"/>
</dbReference>
<proteinExistence type="predicted"/>
<reference evidence="2" key="1">
    <citation type="submission" date="2014-09" db="EMBL/GenBank/DDBJ databases">
        <title>Vibrio variabilis JCM 19239. (C206) whole genome shotgun sequence.</title>
        <authorList>
            <person name="Sawabe T."/>
            <person name="Meirelles P."/>
            <person name="Nakanishi M."/>
            <person name="Sayaka M."/>
            <person name="Hattori M."/>
            <person name="Ohkuma M."/>
        </authorList>
    </citation>
    <scope>NUCLEOTIDE SEQUENCE [LARGE SCALE GENOMIC DNA]</scope>
    <source>
        <strain evidence="2">JCM 19239</strain>
    </source>
</reference>
<organism evidence="1 2">
    <name type="scientific">Vibrio variabilis</name>
    <dbReference type="NCBI Taxonomy" id="990271"/>
    <lineage>
        <taxon>Bacteria</taxon>
        <taxon>Pseudomonadati</taxon>
        <taxon>Pseudomonadota</taxon>
        <taxon>Gammaproteobacteria</taxon>
        <taxon>Vibrionales</taxon>
        <taxon>Vibrionaceae</taxon>
        <taxon>Vibrio</taxon>
    </lineage>
</organism>
<name>A0ABQ0JDT1_9VIBR</name>
<protein>
    <submittedName>
        <fullName evidence="1">Uncharacterized protein</fullName>
    </submittedName>
</protein>